<feature type="compositionally biased region" description="Basic residues" evidence="1">
    <location>
        <begin position="128"/>
        <end position="145"/>
    </location>
</feature>
<sequence length="145" mass="16662">MNNVLKAALFFRDSIQSSFEAEKNKEETISRSRGWRTRKEVKGERLRVGHCCFISLWTVSAVSLGVGQRKLDQSRGRCLRPLLHYSIGNLYLGRTGQVKTRWSLEFDSGPALHGCCCMGGGREEGRLSRQKRHTHKQRQKKSQRQ</sequence>
<evidence type="ECO:0000313" key="2">
    <source>
        <dbReference type="EMBL" id="KZF20706.1"/>
    </source>
</evidence>
<reference evidence="2 3" key="1">
    <citation type="journal article" date="2016" name="Fungal Biol.">
        <title>The genome of Xylona heveae provides a window into fungal endophytism.</title>
        <authorList>
            <person name="Gazis R."/>
            <person name="Kuo A."/>
            <person name="Riley R."/>
            <person name="LaButti K."/>
            <person name="Lipzen A."/>
            <person name="Lin J."/>
            <person name="Amirebrahimi M."/>
            <person name="Hesse C.N."/>
            <person name="Spatafora J.W."/>
            <person name="Henrissat B."/>
            <person name="Hainaut M."/>
            <person name="Grigoriev I.V."/>
            <person name="Hibbett D.S."/>
        </authorList>
    </citation>
    <scope>NUCLEOTIDE SEQUENCE [LARGE SCALE GENOMIC DNA]</scope>
    <source>
        <strain evidence="2 3">TC161</strain>
    </source>
</reference>
<dbReference type="GeneID" id="28894666"/>
<keyword evidence="3" id="KW-1185">Reference proteome</keyword>
<organism evidence="2 3">
    <name type="scientific">Xylona heveae (strain CBS 132557 / TC161)</name>
    <dbReference type="NCBI Taxonomy" id="1328760"/>
    <lineage>
        <taxon>Eukaryota</taxon>
        <taxon>Fungi</taxon>
        <taxon>Dikarya</taxon>
        <taxon>Ascomycota</taxon>
        <taxon>Pezizomycotina</taxon>
        <taxon>Xylonomycetes</taxon>
        <taxon>Xylonales</taxon>
        <taxon>Xylonaceae</taxon>
        <taxon>Xylona</taxon>
    </lineage>
</organism>
<dbReference type="EMBL" id="KV407462">
    <property type="protein sequence ID" value="KZF20706.1"/>
    <property type="molecule type" value="Genomic_DNA"/>
</dbReference>
<evidence type="ECO:0000313" key="3">
    <source>
        <dbReference type="Proteomes" id="UP000076632"/>
    </source>
</evidence>
<gene>
    <name evidence="2" type="ORF">L228DRAFT_177574</name>
</gene>
<feature type="region of interest" description="Disordered" evidence="1">
    <location>
        <begin position="126"/>
        <end position="145"/>
    </location>
</feature>
<dbReference type="AlphaFoldDB" id="A0A165F8M5"/>
<name>A0A165F8M5_XYLHT</name>
<accession>A0A165F8M5</accession>
<dbReference type="InParanoid" id="A0A165F8M5"/>
<dbReference type="RefSeq" id="XP_018186261.1">
    <property type="nucleotide sequence ID" value="XM_018329529.1"/>
</dbReference>
<proteinExistence type="predicted"/>
<evidence type="ECO:0000256" key="1">
    <source>
        <dbReference type="SAM" id="MobiDB-lite"/>
    </source>
</evidence>
<dbReference type="Proteomes" id="UP000076632">
    <property type="component" value="Unassembled WGS sequence"/>
</dbReference>
<protein>
    <submittedName>
        <fullName evidence="2">Uncharacterized protein</fullName>
    </submittedName>
</protein>